<proteinExistence type="inferred from homology"/>
<dbReference type="PROSITE" id="PS50928">
    <property type="entry name" value="ABC_TM1"/>
    <property type="match status" value="1"/>
</dbReference>
<protein>
    <submittedName>
        <fullName evidence="9">ABC transporter permease</fullName>
    </submittedName>
</protein>
<organism evidence="9 10">
    <name type="scientific">Sphingomonas lycopersici</name>
    <dbReference type="NCBI Taxonomy" id="2951807"/>
    <lineage>
        <taxon>Bacteria</taxon>
        <taxon>Pseudomonadati</taxon>
        <taxon>Pseudomonadota</taxon>
        <taxon>Alphaproteobacteria</taxon>
        <taxon>Sphingomonadales</taxon>
        <taxon>Sphingomonadaceae</taxon>
        <taxon>Sphingomonas</taxon>
    </lineage>
</organism>
<evidence type="ECO:0000313" key="9">
    <source>
        <dbReference type="EMBL" id="MCW6536439.1"/>
    </source>
</evidence>
<feature type="transmembrane region" description="Helical" evidence="7">
    <location>
        <begin position="40"/>
        <end position="59"/>
    </location>
</feature>
<feature type="transmembrane region" description="Helical" evidence="7">
    <location>
        <begin position="71"/>
        <end position="91"/>
    </location>
</feature>
<dbReference type="CDD" id="cd06261">
    <property type="entry name" value="TM_PBP2"/>
    <property type="match status" value="1"/>
</dbReference>
<dbReference type="InterPro" id="IPR035906">
    <property type="entry name" value="MetI-like_sf"/>
</dbReference>
<dbReference type="AlphaFoldDB" id="A0AA41ZGF4"/>
<keyword evidence="5 7" id="KW-1133">Transmembrane helix</keyword>
<keyword evidence="6 7" id="KW-0472">Membrane</keyword>
<feature type="transmembrane region" description="Helical" evidence="7">
    <location>
        <begin position="12"/>
        <end position="28"/>
    </location>
</feature>
<evidence type="ECO:0000259" key="8">
    <source>
        <dbReference type="PROSITE" id="PS50928"/>
    </source>
</evidence>
<gene>
    <name evidence="9" type="ORF">NEE01_16805</name>
</gene>
<keyword evidence="10" id="KW-1185">Reference proteome</keyword>
<sequence>MKQVLARPAARFAIGLVAPLLFLAWWQWQASSGGARALTFAPLQSIGAALVELVADGALARDMFATVSRSLAGLVIGGSLGIAMGVSMAIWRPLDRVLGPLLHAIRQVPLIGWLPLFGLWFGTGQGTELIVVCLSAFFPAMLNSYEGVAHVEQRYLDVGRLYGFTPFQQFRLLLLPAAMPLILTGLTQALAFAWIASIATEILLGAGSGLGVTMQLAQTQQRLDVILVAIIATALLGFVINTLFQRLRRHLLRWQAAPL</sequence>
<keyword evidence="2 7" id="KW-0813">Transport</keyword>
<comment type="caution">
    <text evidence="9">The sequence shown here is derived from an EMBL/GenBank/DDBJ whole genome shotgun (WGS) entry which is preliminary data.</text>
</comment>
<name>A0AA41ZGF4_9SPHN</name>
<dbReference type="PANTHER" id="PTHR30151">
    <property type="entry name" value="ALKANE SULFONATE ABC TRANSPORTER-RELATED, MEMBRANE SUBUNIT"/>
    <property type="match status" value="1"/>
</dbReference>
<feature type="transmembrane region" description="Helical" evidence="7">
    <location>
        <begin position="111"/>
        <end position="138"/>
    </location>
</feature>
<feature type="domain" description="ABC transmembrane type-1" evidence="8">
    <location>
        <begin position="63"/>
        <end position="244"/>
    </location>
</feature>
<evidence type="ECO:0000256" key="1">
    <source>
        <dbReference type="ARBA" id="ARBA00004651"/>
    </source>
</evidence>
<dbReference type="GO" id="GO:0005886">
    <property type="term" value="C:plasma membrane"/>
    <property type="evidence" value="ECO:0007669"/>
    <property type="project" value="UniProtKB-SubCell"/>
</dbReference>
<dbReference type="SUPFAM" id="SSF161098">
    <property type="entry name" value="MetI-like"/>
    <property type="match status" value="1"/>
</dbReference>
<dbReference type="Pfam" id="PF00528">
    <property type="entry name" value="BPD_transp_1"/>
    <property type="match status" value="1"/>
</dbReference>
<dbReference type="EMBL" id="JANFAV010000013">
    <property type="protein sequence ID" value="MCW6536439.1"/>
    <property type="molecule type" value="Genomic_DNA"/>
</dbReference>
<dbReference type="PANTHER" id="PTHR30151:SF38">
    <property type="entry name" value="ALIPHATIC SULFONATES TRANSPORT PERMEASE PROTEIN SSUC-RELATED"/>
    <property type="match status" value="1"/>
</dbReference>
<dbReference type="RefSeq" id="WP_265269980.1">
    <property type="nucleotide sequence ID" value="NZ_JANFAV010000013.1"/>
</dbReference>
<reference evidence="9" key="1">
    <citation type="submission" date="2022-06" db="EMBL/GenBank/DDBJ databases">
        <title>Sphingomonas sp. nov. isolated from rhizosphere soil of tomato.</title>
        <authorList>
            <person name="Dong H."/>
            <person name="Gao R."/>
        </authorList>
    </citation>
    <scope>NUCLEOTIDE SEQUENCE</scope>
    <source>
        <strain evidence="9">MMSM24</strain>
    </source>
</reference>
<dbReference type="Gene3D" id="1.10.3720.10">
    <property type="entry name" value="MetI-like"/>
    <property type="match status" value="1"/>
</dbReference>
<dbReference type="InterPro" id="IPR000515">
    <property type="entry name" value="MetI-like"/>
</dbReference>
<evidence type="ECO:0000256" key="2">
    <source>
        <dbReference type="ARBA" id="ARBA00022448"/>
    </source>
</evidence>
<evidence type="ECO:0000256" key="5">
    <source>
        <dbReference type="ARBA" id="ARBA00022989"/>
    </source>
</evidence>
<feature type="transmembrane region" description="Helical" evidence="7">
    <location>
        <begin position="181"/>
        <end position="205"/>
    </location>
</feature>
<dbReference type="GO" id="GO:0055085">
    <property type="term" value="P:transmembrane transport"/>
    <property type="evidence" value="ECO:0007669"/>
    <property type="project" value="InterPro"/>
</dbReference>
<comment type="similarity">
    <text evidence="7">Belongs to the binding-protein-dependent transport system permease family.</text>
</comment>
<keyword evidence="3" id="KW-1003">Cell membrane</keyword>
<comment type="subcellular location">
    <subcellularLocation>
        <location evidence="1 7">Cell membrane</location>
        <topology evidence="1 7">Multi-pass membrane protein</topology>
    </subcellularLocation>
</comment>
<evidence type="ECO:0000256" key="6">
    <source>
        <dbReference type="ARBA" id="ARBA00023136"/>
    </source>
</evidence>
<keyword evidence="4 7" id="KW-0812">Transmembrane</keyword>
<feature type="transmembrane region" description="Helical" evidence="7">
    <location>
        <begin position="225"/>
        <end position="244"/>
    </location>
</feature>
<evidence type="ECO:0000256" key="7">
    <source>
        <dbReference type="RuleBase" id="RU363032"/>
    </source>
</evidence>
<evidence type="ECO:0000256" key="4">
    <source>
        <dbReference type="ARBA" id="ARBA00022692"/>
    </source>
</evidence>
<evidence type="ECO:0000256" key="3">
    <source>
        <dbReference type="ARBA" id="ARBA00022475"/>
    </source>
</evidence>
<dbReference type="Proteomes" id="UP001165565">
    <property type="component" value="Unassembled WGS sequence"/>
</dbReference>
<evidence type="ECO:0000313" key="10">
    <source>
        <dbReference type="Proteomes" id="UP001165565"/>
    </source>
</evidence>
<accession>A0AA41ZGF4</accession>